<dbReference type="GO" id="GO:0005886">
    <property type="term" value="C:plasma membrane"/>
    <property type="evidence" value="ECO:0007669"/>
    <property type="project" value="UniProtKB-SubCell"/>
</dbReference>
<dbReference type="GO" id="GO:0031623">
    <property type="term" value="P:receptor internalization"/>
    <property type="evidence" value="ECO:0007669"/>
    <property type="project" value="TreeGrafter"/>
</dbReference>
<keyword evidence="9" id="KW-1015">Disulfide bond</keyword>
<evidence type="ECO:0000256" key="4">
    <source>
        <dbReference type="ARBA" id="ARBA00022475"/>
    </source>
</evidence>
<proteinExistence type="inferred from homology"/>
<evidence type="ECO:0000256" key="2">
    <source>
        <dbReference type="ARBA" id="ARBA00007087"/>
    </source>
</evidence>
<evidence type="ECO:0000256" key="10">
    <source>
        <dbReference type="ARBA" id="ARBA00023170"/>
    </source>
</evidence>
<dbReference type="GO" id="GO:0032870">
    <property type="term" value="P:cellular response to hormone stimulus"/>
    <property type="evidence" value="ECO:0007669"/>
    <property type="project" value="TreeGrafter"/>
</dbReference>
<evidence type="ECO:0000256" key="3">
    <source>
        <dbReference type="ARBA" id="ARBA00022448"/>
    </source>
</evidence>
<protein>
    <submittedName>
        <fullName evidence="12">Uncharacterized protein</fullName>
    </submittedName>
</protein>
<evidence type="ECO:0000256" key="5">
    <source>
        <dbReference type="ARBA" id="ARBA00022692"/>
    </source>
</evidence>
<reference evidence="12" key="3">
    <citation type="submission" date="2025-09" db="UniProtKB">
        <authorList>
            <consortium name="Ensembl"/>
        </authorList>
    </citation>
    <scope>IDENTIFICATION</scope>
</reference>
<feature type="transmembrane region" description="Helical" evidence="11">
    <location>
        <begin position="80"/>
        <end position="102"/>
    </location>
</feature>
<evidence type="ECO:0000256" key="9">
    <source>
        <dbReference type="ARBA" id="ARBA00023157"/>
    </source>
</evidence>
<keyword evidence="6" id="KW-0732">Signal</keyword>
<dbReference type="GO" id="GO:0006886">
    <property type="term" value="P:intracellular protein transport"/>
    <property type="evidence" value="ECO:0007669"/>
    <property type="project" value="InterPro"/>
</dbReference>
<accession>H2Y530</accession>
<keyword evidence="10" id="KW-0675">Receptor</keyword>
<keyword evidence="3" id="KW-0813">Transport</keyword>
<reference evidence="13" key="1">
    <citation type="submission" date="2003-08" db="EMBL/GenBank/DDBJ databases">
        <authorList>
            <person name="Birren B."/>
            <person name="Nusbaum C."/>
            <person name="Abebe A."/>
            <person name="Abouelleil A."/>
            <person name="Adekoya E."/>
            <person name="Ait-zahra M."/>
            <person name="Allen N."/>
            <person name="Allen T."/>
            <person name="An P."/>
            <person name="Anderson M."/>
            <person name="Anderson S."/>
            <person name="Arachchi H."/>
            <person name="Armbruster J."/>
            <person name="Bachantsang P."/>
            <person name="Baldwin J."/>
            <person name="Barry A."/>
            <person name="Bayul T."/>
            <person name="Blitshsteyn B."/>
            <person name="Bloom T."/>
            <person name="Blye J."/>
            <person name="Boguslavskiy L."/>
            <person name="Borowsky M."/>
            <person name="Boukhgalter B."/>
            <person name="Brunache A."/>
            <person name="Butler J."/>
            <person name="Calixte N."/>
            <person name="Calvo S."/>
            <person name="Camarata J."/>
            <person name="Campo K."/>
            <person name="Chang J."/>
            <person name="Cheshatsang Y."/>
            <person name="Citroen M."/>
            <person name="Collymore A."/>
            <person name="Considine T."/>
            <person name="Cook A."/>
            <person name="Cooke P."/>
            <person name="Corum B."/>
            <person name="Cuomo C."/>
            <person name="David R."/>
            <person name="Dawoe T."/>
            <person name="Degray S."/>
            <person name="Dodge S."/>
            <person name="Dooley K."/>
            <person name="Dorje P."/>
            <person name="Dorjee K."/>
            <person name="Dorris L."/>
            <person name="Duffey N."/>
            <person name="Dupes A."/>
            <person name="Elkins T."/>
            <person name="Engels R."/>
            <person name="Erickson J."/>
            <person name="Farina A."/>
            <person name="Faro S."/>
            <person name="Ferreira P."/>
            <person name="Fischer H."/>
            <person name="Fitzgerald M."/>
            <person name="Foley K."/>
            <person name="Gage D."/>
            <person name="Galagan J."/>
            <person name="Gearin G."/>
            <person name="Gnerre S."/>
            <person name="Gnirke A."/>
            <person name="Goyette A."/>
            <person name="Graham J."/>
            <person name="Grandbois E."/>
            <person name="Gyaltsen K."/>
            <person name="Hafez N."/>
            <person name="Hagopian D."/>
            <person name="Hagos B."/>
            <person name="Hall J."/>
            <person name="Hatcher B."/>
            <person name="Heller A."/>
            <person name="Higgins H."/>
            <person name="Honan T."/>
            <person name="Horn A."/>
            <person name="Houde N."/>
            <person name="Hughes L."/>
            <person name="Hulme W."/>
            <person name="Husby E."/>
            <person name="Iliev I."/>
            <person name="Jaffe D."/>
            <person name="Jones C."/>
            <person name="Kamal M."/>
            <person name="Kamat A."/>
            <person name="Kamvysselis M."/>
            <person name="Karlsson E."/>
            <person name="Kells C."/>
            <person name="Kieu A."/>
            <person name="Kisner P."/>
            <person name="Kodira C."/>
            <person name="Kulbokas E."/>
            <person name="Labutti K."/>
            <person name="Lama D."/>
            <person name="Landers T."/>
            <person name="Leger J."/>
            <person name="Levine S."/>
            <person name="Lewis D."/>
            <person name="Lewis T."/>
            <person name="Lindblad-toh K."/>
            <person name="Liu X."/>
            <person name="Lokyitsang T."/>
            <person name="Lokyitsang Y."/>
            <person name="Lucien O."/>
            <person name="Lui A."/>
            <person name="Ma L.J."/>
            <person name="Mabbitt R."/>
            <person name="Macdonald J."/>
            <person name="Maclean C."/>
            <person name="Major J."/>
            <person name="Manning J."/>
            <person name="Marabella R."/>
            <person name="Maru K."/>
            <person name="Matthews C."/>
            <person name="Mauceli E."/>
            <person name="Mccarthy M."/>
            <person name="Mcdonough S."/>
            <person name="Mcghee T."/>
            <person name="Meldrim J."/>
            <person name="Meneus L."/>
            <person name="Mesirov J."/>
            <person name="Mihalev A."/>
            <person name="Mihova T."/>
            <person name="Mikkelsen T."/>
            <person name="Mlenga V."/>
            <person name="Moru K."/>
            <person name="Mozes J."/>
            <person name="Mulrain L."/>
            <person name="Munson G."/>
            <person name="Naylor J."/>
            <person name="Newes C."/>
            <person name="Nguyen C."/>
            <person name="Nguyen N."/>
            <person name="Nguyen T."/>
            <person name="Nicol R."/>
            <person name="Nielsen C."/>
            <person name="Nizzari M."/>
            <person name="Norbu C."/>
            <person name="Norbu N."/>
            <person name="O'donnell P."/>
            <person name="Okoawo O."/>
            <person name="O'leary S."/>
            <person name="Omotosho B."/>
            <person name="O'neill K."/>
            <person name="Osman S."/>
            <person name="Parker S."/>
            <person name="Perrin D."/>
            <person name="Phunkhang P."/>
            <person name="Piqani B."/>
            <person name="Purcell S."/>
            <person name="Rachupka T."/>
            <person name="Ramasamy U."/>
            <person name="Rameau R."/>
            <person name="Ray V."/>
            <person name="Raymond C."/>
            <person name="Retta R."/>
            <person name="Richardson S."/>
            <person name="Rise C."/>
            <person name="Rodriguez J."/>
            <person name="Rogers J."/>
            <person name="Rogov P."/>
            <person name="Rutman M."/>
            <person name="Schupbach R."/>
            <person name="Seaman C."/>
            <person name="Settipalli S."/>
            <person name="Sharpe T."/>
            <person name="Sheridan J."/>
            <person name="Sherpa N."/>
            <person name="Shi J."/>
            <person name="Smirnov S."/>
            <person name="Smith C."/>
            <person name="Sougnez C."/>
            <person name="Spencer B."/>
            <person name="Stalker J."/>
            <person name="Stange-thomann N."/>
            <person name="Stavropoulos S."/>
            <person name="Stetson K."/>
            <person name="Stone C."/>
            <person name="Stone S."/>
            <person name="Stubbs M."/>
            <person name="Talamas J."/>
            <person name="Tchuinga P."/>
            <person name="Tenzing P."/>
            <person name="Tesfaye S."/>
            <person name="Theodore J."/>
            <person name="Thoulutsang Y."/>
            <person name="Topham K."/>
            <person name="Towey S."/>
            <person name="Tsamla T."/>
            <person name="Tsomo N."/>
            <person name="Vallee D."/>
            <person name="Vassiliev H."/>
            <person name="Venkataraman V."/>
            <person name="Vinson J."/>
            <person name="Vo A."/>
            <person name="Wade C."/>
            <person name="Wang S."/>
            <person name="Wangchuk T."/>
            <person name="Wangdi T."/>
            <person name="Whittaker C."/>
            <person name="Wilkinson J."/>
            <person name="Wu Y."/>
            <person name="Wyman D."/>
            <person name="Yadav S."/>
            <person name="Yang S."/>
            <person name="Yang X."/>
            <person name="Yeager S."/>
            <person name="Yee E."/>
            <person name="Young G."/>
            <person name="Zainoun J."/>
            <person name="Zembeck L."/>
            <person name="Zimmer A."/>
            <person name="Zody M."/>
            <person name="Lander E."/>
        </authorList>
    </citation>
    <scope>NUCLEOTIDE SEQUENCE [LARGE SCALE GENOMIC DNA]</scope>
</reference>
<dbReference type="OMA" id="CWDRYAL"/>
<reference evidence="12" key="2">
    <citation type="submission" date="2025-08" db="UniProtKB">
        <authorList>
            <consortium name="Ensembl"/>
        </authorList>
    </citation>
    <scope>IDENTIFICATION</scope>
</reference>
<name>H2Y530_CIOSA</name>
<keyword evidence="4" id="KW-1003">Cell membrane</keyword>
<dbReference type="GO" id="GO:0072659">
    <property type="term" value="P:protein localization to plasma membrane"/>
    <property type="evidence" value="ECO:0007669"/>
    <property type="project" value="TreeGrafter"/>
</dbReference>
<dbReference type="InterPro" id="IPR006985">
    <property type="entry name" value="RAMP"/>
</dbReference>
<evidence type="ECO:0000256" key="1">
    <source>
        <dbReference type="ARBA" id="ARBA00004251"/>
    </source>
</evidence>
<keyword evidence="7 11" id="KW-1133">Transmembrane helix</keyword>
<evidence type="ECO:0000313" key="13">
    <source>
        <dbReference type="Proteomes" id="UP000007875"/>
    </source>
</evidence>
<dbReference type="Gene3D" id="1.10.150.510">
    <property type="entry name" value="Receptor activity modifying family"/>
    <property type="match status" value="1"/>
</dbReference>
<dbReference type="Pfam" id="PF04901">
    <property type="entry name" value="RAMP"/>
    <property type="match status" value="1"/>
</dbReference>
<evidence type="ECO:0000256" key="7">
    <source>
        <dbReference type="ARBA" id="ARBA00022989"/>
    </source>
</evidence>
<dbReference type="GO" id="GO:0008277">
    <property type="term" value="P:regulation of G protein-coupled receptor signaling pathway"/>
    <property type="evidence" value="ECO:0007669"/>
    <property type="project" value="InterPro"/>
</dbReference>
<dbReference type="InParanoid" id="H2Y530"/>
<dbReference type="GeneTree" id="ENSGT00390000018073"/>
<sequence length="106" mass="11862">MTSFSKQSRNITSESLCDFSRTWKSYEVLSSCINGSIFSADCWDRYALFDDVMRTVTHPQFFANCDKADSLEDKTPQSTVYVIIGLSCFLSVSGIALANYLASLED</sequence>
<dbReference type="HOGENOM" id="CLU_2222281_0_0_1"/>
<comment type="subcellular location">
    <subcellularLocation>
        <location evidence="1">Cell membrane</location>
        <topology evidence="1">Single-pass type I membrane protein</topology>
    </subcellularLocation>
</comment>
<keyword evidence="8 11" id="KW-0472">Membrane</keyword>
<dbReference type="Ensembl" id="ENSCSAVT00000000433.1">
    <property type="protein sequence ID" value="ENSCSAVP00000000428.1"/>
    <property type="gene ID" value="ENSCSAVG00000000245.1"/>
</dbReference>
<keyword evidence="13" id="KW-1185">Reference proteome</keyword>
<evidence type="ECO:0000313" key="12">
    <source>
        <dbReference type="Ensembl" id="ENSCSAVP00000000428.1"/>
    </source>
</evidence>
<dbReference type="InterPro" id="IPR038126">
    <property type="entry name" value="RAMP_sf"/>
</dbReference>
<comment type="similarity">
    <text evidence="2">Belongs to the RAMP family.</text>
</comment>
<dbReference type="GO" id="GO:0043235">
    <property type="term" value="C:receptor complex"/>
    <property type="evidence" value="ECO:0007669"/>
    <property type="project" value="TreeGrafter"/>
</dbReference>
<organism evidence="12 13">
    <name type="scientific">Ciona savignyi</name>
    <name type="common">Pacific transparent sea squirt</name>
    <dbReference type="NCBI Taxonomy" id="51511"/>
    <lineage>
        <taxon>Eukaryota</taxon>
        <taxon>Metazoa</taxon>
        <taxon>Chordata</taxon>
        <taxon>Tunicata</taxon>
        <taxon>Ascidiacea</taxon>
        <taxon>Phlebobranchia</taxon>
        <taxon>Cionidae</taxon>
        <taxon>Ciona</taxon>
    </lineage>
</organism>
<dbReference type="PANTHER" id="PTHR14076:SF7">
    <property type="entry name" value="RECEPTOR ACTIVITY-MODIFYING PROTEIN 1-LIKE"/>
    <property type="match status" value="1"/>
</dbReference>
<dbReference type="GO" id="GO:0006816">
    <property type="term" value="P:calcium ion transport"/>
    <property type="evidence" value="ECO:0007669"/>
    <property type="project" value="TreeGrafter"/>
</dbReference>
<evidence type="ECO:0000256" key="11">
    <source>
        <dbReference type="SAM" id="Phobius"/>
    </source>
</evidence>
<dbReference type="AlphaFoldDB" id="H2Y530"/>
<keyword evidence="5 11" id="KW-0812">Transmembrane</keyword>
<dbReference type="GO" id="GO:0009986">
    <property type="term" value="C:cell surface"/>
    <property type="evidence" value="ECO:0007669"/>
    <property type="project" value="TreeGrafter"/>
</dbReference>
<dbReference type="GO" id="GO:0007186">
    <property type="term" value="P:G protein-coupled receptor signaling pathway"/>
    <property type="evidence" value="ECO:0007669"/>
    <property type="project" value="TreeGrafter"/>
</dbReference>
<dbReference type="Proteomes" id="UP000007875">
    <property type="component" value="Unassembled WGS sequence"/>
</dbReference>
<dbReference type="PANTHER" id="PTHR14076">
    <property type="entry name" value="RECEPTOR ACTIVITY MODIFYING PROTEIN RAMP"/>
    <property type="match status" value="1"/>
</dbReference>
<evidence type="ECO:0000256" key="8">
    <source>
        <dbReference type="ARBA" id="ARBA00023136"/>
    </source>
</evidence>
<evidence type="ECO:0000256" key="6">
    <source>
        <dbReference type="ARBA" id="ARBA00022729"/>
    </source>
</evidence>
<dbReference type="GO" id="GO:0015026">
    <property type="term" value="F:coreceptor activity"/>
    <property type="evidence" value="ECO:0007669"/>
    <property type="project" value="InterPro"/>
</dbReference>